<name>A0A5J5AXP5_9ASTE</name>
<evidence type="ECO:0000256" key="3">
    <source>
        <dbReference type="SAM" id="Phobius"/>
    </source>
</evidence>
<feature type="repeat" description="PPR" evidence="2">
    <location>
        <begin position="72"/>
        <end position="106"/>
    </location>
</feature>
<protein>
    <recommendedName>
        <fullName evidence="6">Pentacotripeptide-repeat region of PRORP domain-containing protein</fullName>
    </recommendedName>
</protein>
<evidence type="ECO:0008006" key="6">
    <source>
        <dbReference type="Google" id="ProtNLM"/>
    </source>
</evidence>
<reference evidence="4 5" key="1">
    <citation type="submission" date="2019-09" db="EMBL/GenBank/DDBJ databases">
        <title>A chromosome-level genome assembly of the Chinese tupelo Nyssa sinensis.</title>
        <authorList>
            <person name="Yang X."/>
            <person name="Kang M."/>
            <person name="Yang Y."/>
            <person name="Xiong H."/>
            <person name="Wang M."/>
            <person name="Zhang Z."/>
            <person name="Wang Z."/>
            <person name="Wu H."/>
            <person name="Ma T."/>
            <person name="Liu J."/>
            <person name="Xi Z."/>
        </authorList>
    </citation>
    <scope>NUCLEOTIDE SEQUENCE [LARGE SCALE GENOMIC DNA]</scope>
    <source>
        <strain evidence="4">J267</strain>
        <tissue evidence="4">Leaf</tissue>
    </source>
</reference>
<dbReference type="InterPro" id="IPR002885">
    <property type="entry name" value="PPR_rpt"/>
</dbReference>
<dbReference type="PANTHER" id="PTHR47932:SF2">
    <property type="entry name" value="OS10G0484300 PROTEIN"/>
    <property type="match status" value="1"/>
</dbReference>
<dbReference type="PROSITE" id="PS51375">
    <property type="entry name" value="PPR"/>
    <property type="match status" value="2"/>
</dbReference>
<dbReference type="NCBIfam" id="TIGR00756">
    <property type="entry name" value="PPR"/>
    <property type="match status" value="2"/>
</dbReference>
<organism evidence="4 5">
    <name type="scientific">Nyssa sinensis</name>
    <dbReference type="NCBI Taxonomy" id="561372"/>
    <lineage>
        <taxon>Eukaryota</taxon>
        <taxon>Viridiplantae</taxon>
        <taxon>Streptophyta</taxon>
        <taxon>Embryophyta</taxon>
        <taxon>Tracheophyta</taxon>
        <taxon>Spermatophyta</taxon>
        <taxon>Magnoliopsida</taxon>
        <taxon>eudicotyledons</taxon>
        <taxon>Gunneridae</taxon>
        <taxon>Pentapetalae</taxon>
        <taxon>asterids</taxon>
        <taxon>Cornales</taxon>
        <taxon>Nyssaceae</taxon>
        <taxon>Nyssa</taxon>
    </lineage>
</organism>
<evidence type="ECO:0000256" key="2">
    <source>
        <dbReference type="PROSITE-ProRule" id="PRU00708"/>
    </source>
</evidence>
<feature type="transmembrane region" description="Helical" evidence="3">
    <location>
        <begin position="28"/>
        <end position="49"/>
    </location>
</feature>
<dbReference type="OrthoDB" id="185373at2759"/>
<keyword evidence="3" id="KW-1133">Transmembrane helix</keyword>
<dbReference type="AlphaFoldDB" id="A0A5J5AXP5"/>
<dbReference type="PANTHER" id="PTHR47932">
    <property type="entry name" value="ATPASE EXPRESSION PROTEIN 3"/>
    <property type="match status" value="1"/>
</dbReference>
<dbReference type="EMBL" id="CM018041">
    <property type="protein sequence ID" value="KAA8534616.1"/>
    <property type="molecule type" value="Genomic_DNA"/>
</dbReference>
<dbReference type="GO" id="GO:0003729">
    <property type="term" value="F:mRNA binding"/>
    <property type="evidence" value="ECO:0007669"/>
    <property type="project" value="TreeGrafter"/>
</dbReference>
<gene>
    <name evidence="4" type="ORF">F0562_032125</name>
</gene>
<dbReference type="Pfam" id="PF13041">
    <property type="entry name" value="PPR_2"/>
    <property type="match status" value="1"/>
</dbReference>
<keyword evidence="5" id="KW-1185">Reference proteome</keyword>
<sequence length="135" mass="14904">MMMMMQRAVIASSNLRHCGAIFALQNGLLFILYLVLLILLLIESINGLCKEGLLSEASMLLKKMEESGCSPDGFTYNIIAQGFLRNNETSRALQHLHEMVEKGFSANAATVAMLMHLSDNSGPNQSVLEMLHKSM</sequence>
<dbReference type="InterPro" id="IPR011990">
    <property type="entry name" value="TPR-like_helical_dom_sf"/>
</dbReference>
<feature type="repeat" description="PPR" evidence="2">
    <location>
        <begin position="37"/>
        <end position="71"/>
    </location>
</feature>
<dbReference type="Proteomes" id="UP000325577">
    <property type="component" value="Linkage Group LG18"/>
</dbReference>
<keyword evidence="1" id="KW-0677">Repeat</keyword>
<evidence type="ECO:0000256" key="1">
    <source>
        <dbReference type="ARBA" id="ARBA00022737"/>
    </source>
</evidence>
<dbReference type="Gene3D" id="1.25.40.10">
    <property type="entry name" value="Tetratricopeptide repeat domain"/>
    <property type="match status" value="1"/>
</dbReference>
<accession>A0A5J5AXP5</accession>
<evidence type="ECO:0000313" key="5">
    <source>
        <dbReference type="Proteomes" id="UP000325577"/>
    </source>
</evidence>
<keyword evidence="3" id="KW-0472">Membrane</keyword>
<evidence type="ECO:0000313" key="4">
    <source>
        <dbReference type="EMBL" id="KAA8534616.1"/>
    </source>
</evidence>
<proteinExistence type="predicted"/>
<keyword evidence="3" id="KW-0812">Transmembrane</keyword>